<dbReference type="InterPro" id="IPR015943">
    <property type="entry name" value="WD40/YVTN_repeat-like_dom_sf"/>
</dbReference>
<evidence type="ECO:0000313" key="2">
    <source>
        <dbReference type="Proteomes" id="UP000309872"/>
    </source>
</evidence>
<evidence type="ECO:0000313" key="1">
    <source>
        <dbReference type="EMBL" id="TJY62729.1"/>
    </source>
</evidence>
<dbReference type="OrthoDB" id="843723at2"/>
<gene>
    <name evidence="1" type="ORF">FAZ19_19875</name>
</gene>
<dbReference type="RefSeq" id="WP_136822516.1">
    <property type="nucleotide sequence ID" value="NZ_BMJX01000007.1"/>
</dbReference>
<keyword evidence="2" id="KW-1185">Reference proteome</keyword>
<proteinExistence type="predicted"/>
<comment type="caution">
    <text evidence="1">The sequence shown here is derived from an EMBL/GenBank/DDBJ whole genome shotgun (WGS) entry which is preliminary data.</text>
</comment>
<reference evidence="1 2" key="1">
    <citation type="submission" date="2019-04" db="EMBL/GenBank/DDBJ databases">
        <title>Sphingobacterium olei sp. nov., isolated from oil-contaminated soil.</title>
        <authorList>
            <person name="Liu B."/>
        </authorList>
    </citation>
    <scope>NUCLEOTIDE SEQUENCE [LARGE SCALE GENOMIC DNA]</scope>
    <source>
        <strain evidence="1 2">Y3L14</strain>
    </source>
</reference>
<dbReference type="InterPro" id="IPR011047">
    <property type="entry name" value="Quinoprotein_ADH-like_sf"/>
</dbReference>
<dbReference type="Gene3D" id="2.130.10.10">
    <property type="entry name" value="YVTN repeat-like/Quinoprotein amine dehydrogenase"/>
    <property type="match status" value="1"/>
</dbReference>
<name>A0A4V5LXI6_9SPHI</name>
<sequence length="650" mass="72499">MYYSVIFFILFTCFVCDETRSQEKEAGRFENLGTQLTANMIQGSLFLHDVAGRDYVYTVVRGEPAYLLGYDLITKKLLVNQPLPNTDGAWDLAFTDDGYLYIPGASGILFRHRPGTQIVENLGQALPGETYVWNLAVGKDGEVFGATYPGCRVFRYHPREGFSDVGNGPIVASENYVRSLAYHKNTDKLYVGVGSHAHLLQLNPRTAEKKELLPAEYGTKEFVYGLEIVPAADGADRLFALLTSGRETLVYNLKTERFEQEIDSMDMKALASNANNVYYTSGGNLKMFDPSKSIRTSKILRKEVGSANALSCWKDSLYVLNAHGELFAYNFNTQNAIVTALEIPGQPIPINALLFGPDNKIWMGGYLAGGHATYDPESGISMEWKGLDQTEGMVAFGSELFFGIYPKGRFYRYDTRKAWMPMQGNPQRLGEIEGQGRSFALVAAEDRNKLYFGMIPEYGLLGGALVEFDREKDLLLSHGVPLKDQAISSMVYKDRKVWIGTTISGGLGVKPSTEEAVLCVWNPDLNSIEQVCIPVEGAPAITGLIEGPDRRLWGVAGGKLFIYDTNRNKVVESIDLYEHKPMGSHIWRSAFLVLHPSGDVYGTVSNKFFKVDSKSKMISFLHNGASLLTMDNKGYLYFRNKTELWRYLPL</sequence>
<dbReference type="EMBL" id="SUKA01000007">
    <property type="protein sequence ID" value="TJY62729.1"/>
    <property type="molecule type" value="Genomic_DNA"/>
</dbReference>
<dbReference type="SUPFAM" id="SSF50998">
    <property type="entry name" value="Quinoprotein alcohol dehydrogenase-like"/>
    <property type="match status" value="1"/>
</dbReference>
<organism evidence="1 2">
    <name type="scientific">Sphingobacterium alkalisoli</name>
    <dbReference type="NCBI Taxonomy" id="1874115"/>
    <lineage>
        <taxon>Bacteria</taxon>
        <taxon>Pseudomonadati</taxon>
        <taxon>Bacteroidota</taxon>
        <taxon>Sphingobacteriia</taxon>
        <taxon>Sphingobacteriales</taxon>
        <taxon>Sphingobacteriaceae</taxon>
        <taxon>Sphingobacterium</taxon>
    </lineage>
</organism>
<dbReference type="SUPFAM" id="SSF63825">
    <property type="entry name" value="YWTD domain"/>
    <property type="match status" value="1"/>
</dbReference>
<dbReference type="AlphaFoldDB" id="A0A4V5LXI6"/>
<dbReference type="Proteomes" id="UP000309872">
    <property type="component" value="Unassembled WGS sequence"/>
</dbReference>
<accession>A0A4V5LXI6</accession>
<protein>
    <submittedName>
        <fullName evidence="1">Uncharacterized protein</fullName>
    </submittedName>
</protein>